<dbReference type="Proteomes" id="UP000307440">
    <property type="component" value="Unassembled WGS sequence"/>
</dbReference>
<proteinExistence type="predicted"/>
<feature type="region of interest" description="Disordered" evidence="1">
    <location>
        <begin position="1"/>
        <end position="42"/>
    </location>
</feature>
<reference evidence="2 3" key="1">
    <citation type="journal article" date="2019" name="Nat. Ecol. Evol.">
        <title>Megaphylogeny resolves global patterns of mushroom evolution.</title>
        <authorList>
            <person name="Varga T."/>
            <person name="Krizsan K."/>
            <person name="Foldi C."/>
            <person name="Dima B."/>
            <person name="Sanchez-Garcia M."/>
            <person name="Sanchez-Ramirez S."/>
            <person name="Szollosi G.J."/>
            <person name="Szarkandi J.G."/>
            <person name="Papp V."/>
            <person name="Albert L."/>
            <person name="Andreopoulos W."/>
            <person name="Angelini C."/>
            <person name="Antonin V."/>
            <person name="Barry K.W."/>
            <person name="Bougher N.L."/>
            <person name="Buchanan P."/>
            <person name="Buyck B."/>
            <person name="Bense V."/>
            <person name="Catcheside P."/>
            <person name="Chovatia M."/>
            <person name="Cooper J."/>
            <person name="Damon W."/>
            <person name="Desjardin D."/>
            <person name="Finy P."/>
            <person name="Geml J."/>
            <person name="Haridas S."/>
            <person name="Hughes K."/>
            <person name="Justo A."/>
            <person name="Karasinski D."/>
            <person name="Kautmanova I."/>
            <person name="Kiss B."/>
            <person name="Kocsube S."/>
            <person name="Kotiranta H."/>
            <person name="LaButti K.M."/>
            <person name="Lechner B.E."/>
            <person name="Liimatainen K."/>
            <person name="Lipzen A."/>
            <person name="Lukacs Z."/>
            <person name="Mihaltcheva S."/>
            <person name="Morgado L.N."/>
            <person name="Niskanen T."/>
            <person name="Noordeloos M.E."/>
            <person name="Ohm R.A."/>
            <person name="Ortiz-Santana B."/>
            <person name="Ovrebo C."/>
            <person name="Racz N."/>
            <person name="Riley R."/>
            <person name="Savchenko A."/>
            <person name="Shiryaev A."/>
            <person name="Soop K."/>
            <person name="Spirin V."/>
            <person name="Szebenyi C."/>
            <person name="Tomsovsky M."/>
            <person name="Tulloss R.E."/>
            <person name="Uehling J."/>
            <person name="Grigoriev I.V."/>
            <person name="Vagvolgyi C."/>
            <person name="Papp T."/>
            <person name="Martin F.M."/>
            <person name="Miettinen O."/>
            <person name="Hibbett D.S."/>
            <person name="Nagy L.G."/>
        </authorList>
    </citation>
    <scope>NUCLEOTIDE SEQUENCE [LARGE SCALE GENOMIC DNA]</scope>
    <source>
        <strain evidence="2 3">CBS 121175</strain>
    </source>
</reference>
<evidence type="ECO:0000313" key="2">
    <source>
        <dbReference type="EMBL" id="TFK18882.1"/>
    </source>
</evidence>
<organism evidence="2 3">
    <name type="scientific">Coprinopsis marcescibilis</name>
    <name type="common">Agaric fungus</name>
    <name type="synonym">Psathyrella marcescibilis</name>
    <dbReference type="NCBI Taxonomy" id="230819"/>
    <lineage>
        <taxon>Eukaryota</taxon>
        <taxon>Fungi</taxon>
        <taxon>Dikarya</taxon>
        <taxon>Basidiomycota</taxon>
        <taxon>Agaricomycotina</taxon>
        <taxon>Agaricomycetes</taxon>
        <taxon>Agaricomycetidae</taxon>
        <taxon>Agaricales</taxon>
        <taxon>Agaricineae</taxon>
        <taxon>Psathyrellaceae</taxon>
        <taxon>Coprinopsis</taxon>
    </lineage>
</organism>
<sequence length="293" mass="32954">MRLRLSSQHTPRQDSPRDTDLARSSASTALAGKGFHAPSQASPPLVNKWESFRWESGCGRNIEGGHPAEITKDKKDFQIEAVGVTPLNDTRKTRQVGMSLKNGSVRVYVAENKEIKLNSKKGKGKEEGRGEWSVSFVSVYLWDFDAGNWMNPNQTSEIAQFGVEISRYRLIPAKVRVYKAEIIKNDRLRYSCCTVTYYNSSVNVVWPCQYKRGTPCQHRVRSGLSPDLWDEQQCLQDMLADIRGCGFVGLGRGGGGERARLRTSNAFSTGPVELDVFDAFDMSDEFDVRRIRC</sequence>
<gene>
    <name evidence="2" type="ORF">FA15DRAFT_660358</name>
</gene>
<accession>A0A5C3KFV9</accession>
<evidence type="ECO:0000256" key="1">
    <source>
        <dbReference type="SAM" id="MobiDB-lite"/>
    </source>
</evidence>
<keyword evidence="3" id="KW-1185">Reference proteome</keyword>
<feature type="compositionally biased region" description="Polar residues" evidence="1">
    <location>
        <begin position="1"/>
        <end position="10"/>
    </location>
</feature>
<name>A0A5C3KFV9_COPMA</name>
<evidence type="ECO:0000313" key="3">
    <source>
        <dbReference type="Proteomes" id="UP000307440"/>
    </source>
</evidence>
<dbReference type="AlphaFoldDB" id="A0A5C3KFV9"/>
<feature type="compositionally biased region" description="Basic and acidic residues" evidence="1">
    <location>
        <begin position="11"/>
        <end position="21"/>
    </location>
</feature>
<protein>
    <submittedName>
        <fullName evidence="2">Uncharacterized protein</fullName>
    </submittedName>
</protein>
<dbReference type="EMBL" id="ML210372">
    <property type="protein sequence ID" value="TFK18882.1"/>
    <property type="molecule type" value="Genomic_DNA"/>
</dbReference>